<name>A0A1E1M1B7_RHYSE</name>
<evidence type="ECO:0000313" key="3">
    <source>
        <dbReference type="Proteomes" id="UP000177625"/>
    </source>
</evidence>
<evidence type="ECO:0000256" key="1">
    <source>
        <dbReference type="SAM" id="MobiDB-lite"/>
    </source>
</evidence>
<keyword evidence="3" id="KW-1185">Reference proteome</keyword>
<dbReference type="AlphaFoldDB" id="A0A1E1M1B7"/>
<protein>
    <recommendedName>
        <fullName evidence="4">BTB domain-containing protein</fullName>
    </recommendedName>
</protein>
<feature type="compositionally biased region" description="Gly residues" evidence="1">
    <location>
        <begin position="15"/>
        <end position="26"/>
    </location>
</feature>
<reference evidence="3" key="1">
    <citation type="submission" date="2016-03" db="EMBL/GenBank/DDBJ databases">
        <authorList>
            <person name="Guldener U."/>
        </authorList>
    </citation>
    <scope>NUCLEOTIDE SEQUENCE [LARGE SCALE GENOMIC DNA]</scope>
</reference>
<evidence type="ECO:0008006" key="4">
    <source>
        <dbReference type="Google" id="ProtNLM"/>
    </source>
</evidence>
<dbReference type="InterPro" id="IPR011333">
    <property type="entry name" value="SKP1/BTB/POZ_sf"/>
</dbReference>
<organism evidence="2 3">
    <name type="scientific">Rhynchosporium secalis</name>
    <name type="common">Barley scald fungus</name>
    <dbReference type="NCBI Taxonomy" id="38038"/>
    <lineage>
        <taxon>Eukaryota</taxon>
        <taxon>Fungi</taxon>
        <taxon>Dikarya</taxon>
        <taxon>Ascomycota</taxon>
        <taxon>Pezizomycotina</taxon>
        <taxon>Leotiomycetes</taxon>
        <taxon>Helotiales</taxon>
        <taxon>Ploettnerulaceae</taxon>
        <taxon>Rhynchosporium</taxon>
    </lineage>
</organism>
<gene>
    <name evidence="2" type="ORF">RSE6_02820</name>
</gene>
<proteinExistence type="predicted"/>
<dbReference type="Gene3D" id="3.30.710.10">
    <property type="entry name" value="Potassium Channel Kv1.1, Chain A"/>
    <property type="match status" value="1"/>
</dbReference>
<dbReference type="Proteomes" id="UP000177625">
    <property type="component" value="Unassembled WGS sequence"/>
</dbReference>
<dbReference type="EMBL" id="FJVC01000104">
    <property type="protein sequence ID" value="CZT42868.1"/>
    <property type="molecule type" value="Genomic_DNA"/>
</dbReference>
<accession>A0A1E1M1B7</accession>
<feature type="region of interest" description="Disordered" evidence="1">
    <location>
        <begin position="1"/>
        <end position="68"/>
    </location>
</feature>
<sequence length="232" mass="25668">MSYTPTAPRGNRGDYAGGRDGSGAGRGRGEGRGGRGPGSYRARGSLGEPFTPRSLSPLNSKEGRDKKAPYLSAPEELVTFIVGENKQRFTIHEEFVCYHSPVLSAAFNGCFMEGTTKTYTLDDIAPKNSDYSPNTSMPTKSRSRSMRQEPANWLEDYGVLNGAHLKYIYKNTQSGNQLRRLITFQCVRYAEDGFFVNNGADFPHELLVDTATLFQQGVSGPIRLEDYVITRD</sequence>
<dbReference type="CDD" id="cd18186">
    <property type="entry name" value="BTB_POZ_ZBTB_KLHL-like"/>
    <property type="match status" value="1"/>
</dbReference>
<evidence type="ECO:0000313" key="2">
    <source>
        <dbReference type="EMBL" id="CZT42868.1"/>
    </source>
</evidence>